<dbReference type="OrthoDB" id="9764939at2"/>
<dbReference type="InterPro" id="IPR007484">
    <property type="entry name" value="Peptidase_M28"/>
</dbReference>
<feature type="chain" id="PRO_5011663104" evidence="1">
    <location>
        <begin position="19"/>
        <end position="383"/>
    </location>
</feature>
<dbReference type="PANTHER" id="PTHR12147">
    <property type="entry name" value="METALLOPEPTIDASE M28 FAMILY MEMBER"/>
    <property type="match status" value="1"/>
</dbReference>
<evidence type="ECO:0000313" key="4">
    <source>
        <dbReference type="Proteomes" id="UP000198942"/>
    </source>
</evidence>
<feature type="domain" description="Peptidase M28" evidence="2">
    <location>
        <begin position="182"/>
        <end position="373"/>
    </location>
</feature>
<protein>
    <submittedName>
        <fullName evidence="3">Peptidase family M28</fullName>
    </submittedName>
</protein>
<name>A0A1H8GWI9_9SPHI</name>
<dbReference type="GO" id="GO:0008235">
    <property type="term" value="F:metalloexopeptidase activity"/>
    <property type="evidence" value="ECO:0007669"/>
    <property type="project" value="InterPro"/>
</dbReference>
<sequence>MKFKLVLAFFFVSNTLLAQDTLFARKMVDTLTSSYFWGRGYTKDGAHKAAEFLSAQLKHYGVKPMNGKNYLQEFSYPVNTFPGKMKVTVNGLQLRPGKDFIVSPDSRGVTGTGQLVKKDSTHFIDQQNRIVLSLEDKLTWSAEGQVLDYTVIQVDKKALKETPLTLSVSIENKLIPDFKTGNVCGIVKGTSKPDSVIVITAHYDHLGGMGDKTYFPGANDNASGISELMGLARCYAKHPLPYSVAFICFSGEEAGLLGSKYFTQNPLIPLKNIRFLINLDLNGTGIDGITIVNASVYPKEFAAMQQINKENNYFVKVAARGKAANSDHYFFTEQGVPAFFIYTLGGIKAYHDVFDISATLPLNKYAQLFNLIVKFNGRLAGAW</sequence>
<evidence type="ECO:0000313" key="3">
    <source>
        <dbReference type="EMBL" id="SEN48501.1"/>
    </source>
</evidence>
<accession>A0A1H8GWI9</accession>
<dbReference type="GO" id="GO:0006508">
    <property type="term" value="P:proteolysis"/>
    <property type="evidence" value="ECO:0007669"/>
    <property type="project" value="InterPro"/>
</dbReference>
<dbReference type="RefSeq" id="WP_091210640.1">
    <property type="nucleotide sequence ID" value="NZ_FOCL01000003.1"/>
</dbReference>
<keyword evidence="4" id="KW-1185">Reference proteome</keyword>
<keyword evidence="1" id="KW-0732">Signal</keyword>
<dbReference type="InterPro" id="IPR045175">
    <property type="entry name" value="M28_fam"/>
</dbReference>
<dbReference type="SUPFAM" id="SSF53187">
    <property type="entry name" value="Zn-dependent exopeptidases"/>
    <property type="match status" value="1"/>
</dbReference>
<organism evidence="3 4">
    <name type="scientific">Mucilaginibacter gossypiicola</name>
    <dbReference type="NCBI Taxonomy" id="551995"/>
    <lineage>
        <taxon>Bacteria</taxon>
        <taxon>Pseudomonadati</taxon>
        <taxon>Bacteroidota</taxon>
        <taxon>Sphingobacteriia</taxon>
        <taxon>Sphingobacteriales</taxon>
        <taxon>Sphingobacteriaceae</taxon>
        <taxon>Mucilaginibacter</taxon>
    </lineage>
</organism>
<dbReference type="EMBL" id="FOCL01000003">
    <property type="protein sequence ID" value="SEN48501.1"/>
    <property type="molecule type" value="Genomic_DNA"/>
</dbReference>
<evidence type="ECO:0000259" key="2">
    <source>
        <dbReference type="Pfam" id="PF04389"/>
    </source>
</evidence>
<gene>
    <name evidence="3" type="ORF">SAMN05192574_103306</name>
</gene>
<proteinExistence type="predicted"/>
<dbReference type="AlphaFoldDB" id="A0A1H8GWI9"/>
<dbReference type="Gene3D" id="3.40.630.10">
    <property type="entry name" value="Zn peptidases"/>
    <property type="match status" value="1"/>
</dbReference>
<feature type="signal peptide" evidence="1">
    <location>
        <begin position="1"/>
        <end position="18"/>
    </location>
</feature>
<evidence type="ECO:0000256" key="1">
    <source>
        <dbReference type="SAM" id="SignalP"/>
    </source>
</evidence>
<dbReference type="PANTHER" id="PTHR12147:SF26">
    <property type="entry name" value="PEPTIDASE M28 DOMAIN-CONTAINING PROTEIN"/>
    <property type="match status" value="1"/>
</dbReference>
<dbReference type="Pfam" id="PF04389">
    <property type="entry name" value="Peptidase_M28"/>
    <property type="match status" value="1"/>
</dbReference>
<reference evidence="4" key="1">
    <citation type="submission" date="2016-10" db="EMBL/GenBank/DDBJ databases">
        <authorList>
            <person name="Varghese N."/>
            <person name="Submissions S."/>
        </authorList>
    </citation>
    <scope>NUCLEOTIDE SEQUENCE [LARGE SCALE GENOMIC DNA]</scope>
    <source>
        <strain evidence="4">Gh-48</strain>
    </source>
</reference>
<dbReference type="STRING" id="551995.SAMN05192574_103306"/>
<dbReference type="Proteomes" id="UP000198942">
    <property type="component" value="Unassembled WGS sequence"/>
</dbReference>